<dbReference type="Proteomes" id="UP000633219">
    <property type="component" value="Unassembled WGS sequence"/>
</dbReference>
<keyword evidence="2" id="KW-1185">Reference proteome</keyword>
<keyword evidence="1" id="KW-0378">Hydrolase</keyword>
<dbReference type="GO" id="GO:0016787">
    <property type="term" value="F:hydrolase activity"/>
    <property type="evidence" value="ECO:0007669"/>
    <property type="project" value="UniProtKB-KW"/>
</dbReference>
<accession>A0A936YU05</accession>
<proteinExistence type="predicted"/>
<evidence type="ECO:0000313" key="1">
    <source>
        <dbReference type="EMBL" id="MBL0372495.1"/>
    </source>
</evidence>
<evidence type="ECO:0000313" key="2">
    <source>
        <dbReference type="Proteomes" id="UP000633219"/>
    </source>
</evidence>
<dbReference type="InterPro" id="IPR010662">
    <property type="entry name" value="RBBP9/YdeN"/>
</dbReference>
<gene>
    <name evidence="1" type="ORF">JJB09_10685</name>
</gene>
<comment type="caution">
    <text evidence="1">The sequence shown here is derived from an EMBL/GenBank/DDBJ whole genome shotgun (WGS) entry which is preliminary data.</text>
</comment>
<dbReference type="AlphaFoldDB" id="A0A936YU05"/>
<organism evidence="1 2">
    <name type="scientific">Rhizobium setariae</name>
    <dbReference type="NCBI Taxonomy" id="2801340"/>
    <lineage>
        <taxon>Bacteria</taxon>
        <taxon>Pseudomonadati</taxon>
        <taxon>Pseudomonadota</taxon>
        <taxon>Alphaproteobacteria</taxon>
        <taxon>Hyphomicrobiales</taxon>
        <taxon>Rhizobiaceae</taxon>
        <taxon>Rhizobium/Agrobacterium group</taxon>
        <taxon>Rhizobium</taxon>
    </lineage>
</organism>
<dbReference type="Gene3D" id="3.40.50.1820">
    <property type="entry name" value="alpha/beta hydrolase"/>
    <property type="match status" value="1"/>
</dbReference>
<dbReference type="SUPFAM" id="SSF53474">
    <property type="entry name" value="alpha/beta-Hydrolases"/>
    <property type="match status" value="1"/>
</dbReference>
<dbReference type="Pfam" id="PF06821">
    <property type="entry name" value="Ser_hydrolase"/>
    <property type="match status" value="1"/>
</dbReference>
<dbReference type="InterPro" id="IPR029058">
    <property type="entry name" value="AB_hydrolase_fold"/>
</dbReference>
<reference evidence="1" key="1">
    <citation type="submission" date="2021-01" db="EMBL/GenBank/DDBJ databases">
        <title>Rhizobium sp. strain KVB221 16S ribosomal RNA gene Genome sequencing and assembly.</title>
        <authorList>
            <person name="Kang M."/>
        </authorList>
    </citation>
    <scope>NUCLEOTIDE SEQUENCE</scope>
    <source>
        <strain evidence="1">KVB221</strain>
    </source>
</reference>
<dbReference type="EMBL" id="JAEQNC010000005">
    <property type="protein sequence ID" value="MBL0372495.1"/>
    <property type="molecule type" value="Genomic_DNA"/>
</dbReference>
<protein>
    <submittedName>
        <fullName evidence="1">Alpha/beta hydrolase</fullName>
    </submittedName>
</protein>
<dbReference type="RefSeq" id="WP_201657336.1">
    <property type="nucleotide sequence ID" value="NZ_JAEQNC010000005.1"/>
</dbReference>
<sequence>MPTKLIVPGLNGSGEGHWQDYWLQDDPDAILVEQSDWTKPDIAEWTARVEDAVVRHPGCILVAHSIGAIVVAGLATRPARHLVKGALLVAPCDPLRVNGLHPDVVELRDLPLDRLPFPSLLVASRNDPYMTFENAVLYAEQLGSDLIDLGSAGHINIASGYGRWKRGYRLAARLDRHEYVKVRDVPRASLLESLFGLRS</sequence>
<name>A0A936YU05_9HYPH</name>